<evidence type="ECO:0000256" key="3">
    <source>
        <dbReference type="ARBA" id="ARBA00022729"/>
    </source>
</evidence>
<dbReference type="Pfam" id="PF03958">
    <property type="entry name" value="Secretin_N"/>
    <property type="match status" value="3"/>
</dbReference>
<reference evidence="10" key="2">
    <citation type="journal article" date="2021" name="Genome Biol. Evol.">
        <title>Developing a high-quality reference genome for a parasitic bivalve with doubly uniparental inheritance (Bivalvia: Unionida).</title>
        <authorList>
            <person name="Smith C.H."/>
        </authorList>
    </citation>
    <scope>NUCLEOTIDE SEQUENCE</scope>
    <source>
        <strain evidence="10">CHS0354</strain>
        <tissue evidence="10">Mantle</tissue>
    </source>
</reference>
<dbReference type="GO" id="GO:0009306">
    <property type="term" value="P:protein secretion"/>
    <property type="evidence" value="ECO:0007669"/>
    <property type="project" value="InterPro"/>
</dbReference>
<feature type="domain" description="NolW-like" evidence="8">
    <location>
        <begin position="360"/>
        <end position="429"/>
    </location>
</feature>
<evidence type="ECO:0000313" key="11">
    <source>
        <dbReference type="Proteomes" id="UP001195483"/>
    </source>
</evidence>
<name>A0AAE0WAY4_9BIVA</name>
<feature type="compositionally biased region" description="Pro residues" evidence="5">
    <location>
        <begin position="951"/>
        <end position="970"/>
    </location>
</feature>
<dbReference type="Pfam" id="PF21305">
    <property type="entry name" value="type_II_gspD_N0"/>
    <property type="match status" value="1"/>
</dbReference>
<dbReference type="Proteomes" id="UP001195483">
    <property type="component" value="Unassembled WGS sequence"/>
</dbReference>
<organism evidence="10 11">
    <name type="scientific">Potamilus streckersoni</name>
    <dbReference type="NCBI Taxonomy" id="2493646"/>
    <lineage>
        <taxon>Eukaryota</taxon>
        <taxon>Metazoa</taxon>
        <taxon>Spiralia</taxon>
        <taxon>Lophotrochozoa</taxon>
        <taxon>Mollusca</taxon>
        <taxon>Bivalvia</taxon>
        <taxon>Autobranchia</taxon>
        <taxon>Heteroconchia</taxon>
        <taxon>Palaeoheterodonta</taxon>
        <taxon>Unionida</taxon>
        <taxon>Unionoidea</taxon>
        <taxon>Unionidae</taxon>
        <taxon>Ambleminae</taxon>
        <taxon>Lampsilini</taxon>
        <taxon>Potamilus</taxon>
    </lineage>
</organism>
<feature type="domain" description="NolW-like" evidence="8">
    <location>
        <begin position="152"/>
        <end position="208"/>
    </location>
</feature>
<evidence type="ECO:0000313" key="10">
    <source>
        <dbReference type="EMBL" id="KAK3606902.1"/>
    </source>
</evidence>
<dbReference type="GO" id="GO:0016020">
    <property type="term" value="C:membrane"/>
    <property type="evidence" value="ECO:0007669"/>
    <property type="project" value="UniProtKB-SubCell"/>
</dbReference>
<dbReference type="InterPro" id="IPR038591">
    <property type="entry name" value="NolW-like_sf"/>
</dbReference>
<evidence type="ECO:0000256" key="2">
    <source>
        <dbReference type="ARBA" id="ARBA00022692"/>
    </source>
</evidence>
<dbReference type="InterPro" id="IPR005644">
    <property type="entry name" value="NolW-like"/>
</dbReference>
<keyword evidence="2" id="KW-0812">Transmembrane</keyword>
<feature type="compositionally biased region" description="Acidic residues" evidence="5">
    <location>
        <begin position="910"/>
        <end position="924"/>
    </location>
</feature>
<dbReference type="AlphaFoldDB" id="A0AAE0WAY4"/>
<gene>
    <name evidence="10" type="ORF">CHS0354_018497</name>
</gene>
<dbReference type="Pfam" id="PF00263">
    <property type="entry name" value="Secretin"/>
    <property type="match status" value="1"/>
</dbReference>
<evidence type="ECO:0000256" key="6">
    <source>
        <dbReference type="SAM" id="SignalP"/>
    </source>
</evidence>
<feature type="region of interest" description="Disordered" evidence="5">
    <location>
        <begin position="845"/>
        <end position="970"/>
    </location>
</feature>
<dbReference type="Gene3D" id="3.30.1370.120">
    <property type="match status" value="4"/>
</dbReference>
<evidence type="ECO:0008006" key="12">
    <source>
        <dbReference type="Google" id="ProtNLM"/>
    </source>
</evidence>
<evidence type="ECO:0000256" key="5">
    <source>
        <dbReference type="SAM" id="MobiDB-lite"/>
    </source>
</evidence>
<sequence length="970" mass="106858">MILFILLCALPQGYGQNAADTPPPVSEDKNTVKNTPKNTGKKKEVPNEDATVLLNLNNVDLKSFIDTVSRSIGRTFLVDDRLVQGKKVNFSSDKRYTIEEVYSIFEAILDAEGLATVKEDKFIRIVAKADATKLLTKVDVKRSEQGEDFTVTQVIRIRNSDVNLIRNTIQPFISPVTNITQYPPENLIIIRDSLKNINRIRQLIELIEGGGGRVRVKRIALKSQVNQAINILNKAFQSDIQRSNAGARVGLFPEPESNSVIVVGDSGFIRRVSDFINDMDFNDENVQNESRILTIKYADIATIITAVDSVFKSGSGSQNYKIVNLPDSKQLMVFSSKAVFTDIKAFVEQLDVESASMNLEIINVVNASAEDMVKLINSIFDGSASKTQNSTGQVNFRVLSDTRTNKLIILAREPVIKKIKVLLKEFDRKIGNLGGNYRVYRLNYTSAEEIAKVLQGVTQGIIAQTGGKAATAPVSGGGNNDITIIPDKSTNSLVIYAKPEQFNIIEKVISELDVVRPQVYVEAMIMEVTLDKTLNLGADWKAVSLTRKNGEVEYVTTVSGGEQTAGISSFPPSSPNGSIIGVVGKPFTFGGQQFSTFSAFIRAQERNSEVNILSSPQIMTLNNVKAKVKAGEVRAFLKEIVTDSNGRDKQSYDYKDIGVEMELTPQINPDKTIRMEIVSKFTDVKQNSQSSNVYTPETLNREITTTVSVKDDDIIVLGGLISDKIQLSERKVPCLGDIPLVGWLFKSETRTNNKTNLLVFISPRIISNEADLKERIESIKQNFNEASDERFRLNVSDEFGMPGIKQLNLKRDIEKERKEERNKNDKIREQELIQKAEEEKLRRVEAKNRKTREEEIAAAKAEAERTAAEEAAAKADEATPPVIIDPETGLPAEPPAEETEETPVLPEDGTPADDEQTAEPETLNEDGTVRLDNFDPETSPVFPSAGGGTPAPAPAPAPPPAAPAPAPKTN</sequence>
<dbReference type="InterPro" id="IPR001775">
    <property type="entry name" value="GspD/PilQ"/>
</dbReference>
<reference evidence="10" key="3">
    <citation type="submission" date="2023-05" db="EMBL/GenBank/DDBJ databases">
        <authorList>
            <person name="Smith C.H."/>
        </authorList>
    </citation>
    <scope>NUCLEOTIDE SEQUENCE</scope>
    <source>
        <strain evidence="10">CHS0354</strain>
        <tissue evidence="10">Mantle</tissue>
    </source>
</reference>
<dbReference type="EMBL" id="JAEAOA010001141">
    <property type="protein sequence ID" value="KAK3606902.1"/>
    <property type="molecule type" value="Genomic_DNA"/>
</dbReference>
<comment type="caution">
    <text evidence="10">The sequence shown here is derived from an EMBL/GenBank/DDBJ whole genome shotgun (WGS) entry which is preliminary data.</text>
</comment>
<dbReference type="PANTHER" id="PTHR30332">
    <property type="entry name" value="PROBABLE GENERAL SECRETION PATHWAY PROTEIN D"/>
    <property type="match status" value="1"/>
</dbReference>
<feature type="domain" description="NolW-like" evidence="8">
    <location>
        <begin position="438"/>
        <end position="518"/>
    </location>
</feature>
<feature type="compositionally biased region" description="Basic and acidic residues" evidence="5">
    <location>
        <begin position="845"/>
        <end position="877"/>
    </location>
</feature>
<feature type="domain" description="GspD-like N0" evidence="9">
    <location>
        <begin position="54"/>
        <end position="125"/>
    </location>
</feature>
<reference evidence="10" key="1">
    <citation type="journal article" date="2021" name="Genome Biol. Evol.">
        <title>A High-Quality Reference Genome for a Parasitic Bivalve with Doubly Uniparental Inheritance (Bivalvia: Unionida).</title>
        <authorList>
            <person name="Smith C.H."/>
        </authorList>
    </citation>
    <scope>NUCLEOTIDE SEQUENCE</scope>
    <source>
        <strain evidence="10">CHS0354</strain>
    </source>
</reference>
<dbReference type="PRINTS" id="PR00811">
    <property type="entry name" value="BCTERIALGSPD"/>
</dbReference>
<protein>
    <recommendedName>
        <fullName evidence="12">Type II secretion system protein GspD</fullName>
    </recommendedName>
</protein>
<evidence type="ECO:0000259" key="9">
    <source>
        <dbReference type="Pfam" id="PF21305"/>
    </source>
</evidence>
<feature type="region of interest" description="Disordered" evidence="5">
    <location>
        <begin position="18"/>
        <end position="45"/>
    </location>
</feature>
<keyword evidence="4" id="KW-0472">Membrane</keyword>
<feature type="chain" id="PRO_5042051553" description="Type II secretion system protein GspD" evidence="6">
    <location>
        <begin position="16"/>
        <end position="970"/>
    </location>
</feature>
<evidence type="ECO:0000259" key="7">
    <source>
        <dbReference type="Pfam" id="PF00263"/>
    </source>
</evidence>
<evidence type="ECO:0000256" key="4">
    <source>
        <dbReference type="ARBA" id="ARBA00023136"/>
    </source>
</evidence>
<feature type="signal peptide" evidence="6">
    <location>
        <begin position="1"/>
        <end position="15"/>
    </location>
</feature>
<keyword evidence="11" id="KW-1185">Reference proteome</keyword>
<dbReference type="PANTHER" id="PTHR30332:SF24">
    <property type="entry name" value="SECRETIN GSPD-RELATED"/>
    <property type="match status" value="1"/>
</dbReference>
<proteinExistence type="predicted"/>
<keyword evidence="3 6" id="KW-0732">Signal</keyword>
<dbReference type="InterPro" id="IPR049371">
    <property type="entry name" value="GspD-like_N0"/>
</dbReference>
<dbReference type="InterPro" id="IPR050810">
    <property type="entry name" value="Bact_Secretion_Sys_Channel"/>
</dbReference>
<accession>A0AAE0WAY4</accession>
<comment type="subcellular location">
    <subcellularLocation>
        <location evidence="1">Membrane</location>
    </subcellularLocation>
</comment>
<evidence type="ECO:0000256" key="1">
    <source>
        <dbReference type="ARBA" id="ARBA00004370"/>
    </source>
</evidence>
<feature type="domain" description="Type II/III secretion system secretin-like" evidence="7">
    <location>
        <begin position="603"/>
        <end position="766"/>
    </location>
</feature>
<dbReference type="InterPro" id="IPR004846">
    <property type="entry name" value="T2SS/T3SS_dom"/>
</dbReference>
<evidence type="ECO:0000259" key="8">
    <source>
        <dbReference type="Pfam" id="PF03958"/>
    </source>
</evidence>